<dbReference type="CDD" id="cd08839">
    <property type="entry name" value="ArfGap_SMAP"/>
    <property type="match status" value="1"/>
</dbReference>
<dbReference type="PANTHER" id="PTHR45705">
    <property type="entry name" value="FI20236P1"/>
    <property type="match status" value="1"/>
</dbReference>
<dbReference type="GO" id="GO:0005096">
    <property type="term" value="F:GTPase activator activity"/>
    <property type="evidence" value="ECO:0007669"/>
    <property type="project" value="InterPro"/>
</dbReference>
<dbReference type="AlphaFoldDB" id="A0A9P6DQF4"/>
<name>A0A9P6DQF4_9AGAM</name>
<proteinExistence type="predicted"/>
<dbReference type="PROSITE" id="PS50115">
    <property type="entry name" value="ARFGAP"/>
    <property type="match status" value="1"/>
</dbReference>
<feature type="domain" description="Arf-GAP" evidence="3">
    <location>
        <begin position="13"/>
        <end position="130"/>
    </location>
</feature>
<accession>A0A9P6DQF4</accession>
<evidence type="ECO:0000256" key="2">
    <source>
        <dbReference type="SAM" id="MobiDB-lite"/>
    </source>
</evidence>
<dbReference type="Gene3D" id="1.10.220.150">
    <property type="entry name" value="Arf GTPase activating protein"/>
    <property type="match status" value="1"/>
</dbReference>
<dbReference type="SUPFAM" id="SSF57863">
    <property type="entry name" value="ArfGap/RecO-like zinc finger"/>
    <property type="match status" value="1"/>
</dbReference>
<keyword evidence="1" id="KW-0863">Zinc-finger</keyword>
<dbReference type="InterPro" id="IPR037278">
    <property type="entry name" value="ARFGAP/RecO"/>
</dbReference>
<dbReference type="OrthoDB" id="10266696at2759"/>
<dbReference type="InterPro" id="IPR051718">
    <property type="entry name" value="ARF_GTPase-activating"/>
</dbReference>
<evidence type="ECO:0000313" key="5">
    <source>
        <dbReference type="Proteomes" id="UP000886523"/>
    </source>
</evidence>
<organism evidence="4 5">
    <name type="scientific">Hydnum rufescens UP504</name>
    <dbReference type="NCBI Taxonomy" id="1448309"/>
    <lineage>
        <taxon>Eukaryota</taxon>
        <taxon>Fungi</taxon>
        <taxon>Dikarya</taxon>
        <taxon>Basidiomycota</taxon>
        <taxon>Agaricomycotina</taxon>
        <taxon>Agaricomycetes</taxon>
        <taxon>Cantharellales</taxon>
        <taxon>Hydnaceae</taxon>
        <taxon>Hydnum</taxon>
    </lineage>
</organism>
<dbReference type="GO" id="GO:0005737">
    <property type="term" value="C:cytoplasm"/>
    <property type="evidence" value="ECO:0007669"/>
    <property type="project" value="TreeGrafter"/>
</dbReference>
<dbReference type="PANTHER" id="PTHR45705:SF14">
    <property type="entry name" value="ARF-GAP DOMAIN-CONTAINING PROTEIN"/>
    <property type="match status" value="1"/>
</dbReference>
<sequence>MSKQEKSTTEKNTKTLRELLKHPENKTCADCKRNDPRWASWNLGVFLCIRCSGVHRSMGTHISKVKSVDLDVWTPEQMQSVMKWGNARANIYWEAHLRAGHIPPDHKMDSFIRSKYESRRWAMEGPPPDDPSVLDNPPTQVEAPSGHAAPSPETIPAPSIPSSIARTRHPDAAVHGPLISPKSATTSPVSSVQQSDIFSLDFSPPMNPQPSAATKDVKNDILSLFEATASPLPAGETPASFVGQNGGGMWGLQPGWSAATAKSPIDSWGLFSNAPAAAVPTDQSDELFSAHGFASSTPQNVWAASAAPAPLVSRNALVDTNGGWHSTNSMGDNGIDGGTSGGFGDLSTMPGVTANIQAKKDDVFGNLWAGLN</sequence>
<feature type="region of interest" description="Disordered" evidence="2">
    <location>
        <begin position="121"/>
        <end position="164"/>
    </location>
</feature>
<dbReference type="Pfam" id="PF01412">
    <property type="entry name" value="ArfGap"/>
    <property type="match status" value="1"/>
</dbReference>
<gene>
    <name evidence="4" type="ORF">BS47DRAFT_1373930</name>
</gene>
<dbReference type="InterPro" id="IPR038508">
    <property type="entry name" value="ArfGAP_dom_sf"/>
</dbReference>
<comment type="caution">
    <text evidence="4">The sequence shown here is derived from an EMBL/GenBank/DDBJ whole genome shotgun (WGS) entry which is preliminary data.</text>
</comment>
<keyword evidence="1" id="KW-0479">Metal-binding</keyword>
<keyword evidence="1" id="KW-0862">Zinc</keyword>
<protein>
    <recommendedName>
        <fullName evidence="3">Arf-GAP domain-containing protein</fullName>
    </recommendedName>
</protein>
<evidence type="ECO:0000256" key="1">
    <source>
        <dbReference type="PROSITE-ProRule" id="PRU00288"/>
    </source>
</evidence>
<dbReference type="PRINTS" id="PR00405">
    <property type="entry name" value="REVINTRACTNG"/>
</dbReference>
<feature type="region of interest" description="Disordered" evidence="2">
    <location>
        <begin position="173"/>
        <end position="192"/>
    </location>
</feature>
<dbReference type="InterPro" id="IPR001164">
    <property type="entry name" value="ArfGAP_dom"/>
</dbReference>
<evidence type="ECO:0000259" key="3">
    <source>
        <dbReference type="PROSITE" id="PS50115"/>
    </source>
</evidence>
<evidence type="ECO:0000313" key="4">
    <source>
        <dbReference type="EMBL" id="KAF9507323.1"/>
    </source>
</evidence>
<reference evidence="4" key="1">
    <citation type="journal article" date="2020" name="Nat. Commun.">
        <title>Large-scale genome sequencing of mycorrhizal fungi provides insights into the early evolution of symbiotic traits.</title>
        <authorList>
            <person name="Miyauchi S."/>
            <person name="Kiss E."/>
            <person name="Kuo A."/>
            <person name="Drula E."/>
            <person name="Kohler A."/>
            <person name="Sanchez-Garcia M."/>
            <person name="Morin E."/>
            <person name="Andreopoulos B."/>
            <person name="Barry K.W."/>
            <person name="Bonito G."/>
            <person name="Buee M."/>
            <person name="Carver A."/>
            <person name="Chen C."/>
            <person name="Cichocki N."/>
            <person name="Clum A."/>
            <person name="Culley D."/>
            <person name="Crous P.W."/>
            <person name="Fauchery L."/>
            <person name="Girlanda M."/>
            <person name="Hayes R.D."/>
            <person name="Keri Z."/>
            <person name="LaButti K."/>
            <person name="Lipzen A."/>
            <person name="Lombard V."/>
            <person name="Magnuson J."/>
            <person name="Maillard F."/>
            <person name="Murat C."/>
            <person name="Nolan M."/>
            <person name="Ohm R.A."/>
            <person name="Pangilinan J."/>
            <person name="Pereira M.F."/>
            <person name="Perotto S."/>
            <person name="Peter M."/>
            <person name="Pfister S."/>
            <person name="Riley R."/>
            <person name="Sitrit Y."/>
            <person name="Stielow J.B."/>
            <person name="Szollosi G."/>
            <person name="Zifcakova L."/>
            <person name="Stursova M."/>
            <person name="Spatafora J.W."/>
            <person name="Tedersoo L."/>
            <person name="Vaario L.M."/>
            <person name="Yamada A."/>
            <person name="Yan M."/>
            <person name="Wang P."/>
            <person name="Xu J."/>
            <person name="Bruns T."/>
            <person name="Baldrian P."/>
            <person name="Vilgalys R."/>
            <person name="Dunand C."/>
            <person name="Henrissat B."/>
            <person name="Grigoriev I.V."/>
            <person name="Hibbett D."/>
            <person name="Nagy L.G."/>
            <person name="Martin F.M."/>
        </authorList>
    </citation>
    <scope>NUCLEOTIDE SEQUENCE</scope>
    <source>
        <strain evidence="4">UP504</strain>
    </source>
</reference>
<dbReference type="InterPro" id="IPR044732">
    <property type="entry name" value="ArfGAP_SMAP1-like"/>
</dbReference>
<dbReference type="GO" id="GO:0008270">
    <property type="term" value="F:zinc ion binding"/>
    <property type="evidence" value="ECO:0007669"/>
    <property type="project" value="UniProtKB-KW"/>
</dbReference>
<dbReference type="SMART" id="SM00105">
    <property type="entry name" value="ArfGap"/>
    <property type="match status" value="1"/>
</dbReference>
<dbReference type="Proteomes" id="UP000886523">
    <property type="component" value="Unassembled WGS sequence"/>
</dbReference>
<keyword evidence="5" id="KW-1185">Reference proteome</keyword>
<dbReference type="FunFam" id="1.10.220.150:FF:000010">
    <property type="entry name" value="Stromal membrane-associated protein"/>
    <property type="match status" value="1"/>
</dbReference>
<dbReference type="EMBL" id="MU129084">
    <property type="protein sequence ID" value="KAF9507323.1"/>
    <property type="molecule type" value="Genomic_DNA"/>
</dbReference>
<feature type="compositionally biased region" description="Polar residues" evidence="2">
    <location>
        <begin position="182"/>
        <end position="192"/>
    </location>
</feature>